<organism evidence="2 3">
    <name type="scientific">Panagrolaimus davidi</name>
    <dbReference type="NCBI Taxonomy" id="227884"/>
    <lineage>
        <taxon>Eukaryota</taxon>
        <taxon>Metazoa</taxon>
        <taxon>Ecdysozoa</taxon>
        <taxon>Nematoda</taxon>
        <taxon>Chromadorea</taxon>
        <taxon>Rhabditida</taxon>
        <taxon>Tylenchina</taxon>
        <taxon>Panagrolaimomorpha</taxon>
        <taxon>Panagrolaimoidea</taxon>
        <taxon>Panagrolaimidae</taxon>
        <taxon>Panagrolaimus</taxon>
    </lineage>
</organism>
<protein>
    <submittedName>
        <fullName evidence="3">PAZ domain-containing protein</fullName>
    </submittedName>
</protein>
<evidence type="ECO:0000313" key="3">
    <source>
        <dbReference type="WBParaSite" id="PDA_v2.g9875.t1"/>
    </source>
</evidence>
<dbReference type="PROSITE" id="PS50821">
    <property type="entry name" value="PAZ"/>
    <property type="match status" value="1"/>
</dbReference>
<reference evidence="3" key="1">
    <citation type="submission" date="2022-11" db="UniProtKB">
        <authorList>
            <consortium name="WormBaseParasite"/>
        </authorList>
    </citation>
    <scope>IDENTIFICATION</scope>
</reference>
<keyword evidence="2" id="KW-1185">Reference proteome</keyword>
<dbReference type="Gene3D" id="2.170.260.10">
    <property type="entry name" value="paz domain"/>
    <property type="match status" value="1"/>
</dbReference>
<name>A0A914RDX6_9BILA</name>
<dbReference type="Pfam" id="PF02170">
    <property type="entry name" value="PAZ"/>
    <property type="match status" value="1"/>
</dbReference>
<dbReference type="CDD" id="cd02846">
    <property type="entry name" value="PAZ_argonaute_like"/>
    <property type="match status" value="1"/>
</dbReference>
<dbReference type="AlphaFoldDB" id="A0A914RDX6"/>
<evidence type="ECO:0000313" key="2">
    <source>
        <dbReference type="Proteomes" id="UP000887578"/>
    </source>
</evidence>
<dbReference type="Proteomes" id="UP000887578">
    <property type="component" value="Unplaced"/>
</dbReference>
<accession>A0A914RDX6</accession>
<proteinExistence type="predicted"/>
<evidence type="ECO:0000259" key="1">
    <source>
        <dbReference type="PROSITE" id="PS50821"/>
    </source>
</evidence>
<dbReference type="SUPFAM" id="SSF101690">
    <property type="entry name" value="PAZ domain"/>
    <property type="match status" value="1"/>
</dbReference>
<feature type="domain" description="PAZ" evidence="1">
    <location>
        <begin position="103"/>
        <end position="199"/>
    </location>
</feature>
<dbReference type="WBParaSite" id="PDA_v2.g9875.t1">
    <property type="protein sequence ID" value="PDA_v2.g9875.t1"/>
    <property type="gene ID" value="PDA_v2.g9875"/>
</dbReference>
<dbReference type="InterPro" id="IPR036085">
    <property type="entry name" value="PAZ_dom_sf"/>
</dbReference>
<dbReference type="GO" id="GO:0003723">
    <property type="term" value="F:RNA binding"/>
    <property type="evidence" value="ECO:0007669"/>
    <property type="project" value="InterPro"/>
</dbReference>
<dbReference type="InterPro" id="IPR003100">
    <property type="entry name" value="PAZ_dom"/>
</dbReference>
<sequence>MPELEQLLHVPPKTTTTVHTNEYEIVSKAKKVYQYDIKWTGECKKGKKFDTKKQTVKLQLKQNALLSVFYKTLLHQHKDFFGISEGTEQYIYDSGSMFFCQTKLLDDKEARTFDLEVEKLDRIAKDYYRSRNDLLVARGLAVDGANRCFFECNGKKTDVAQYFFDKYHIQLRYPDLPCVIEKKGRNKSFFPIEVLRIPENQRDPKAKQGNVLNAMIIRKCQILSSVAVEKNREDADILNSNLIIKNTGARVDPRKLVSAAAANQIPTPNRLEPRKAEDFVNQFIRRVELYGVRVEHRDLFDWSNPDRDSELLEDYAKKGYDFALIIGDTDRLHHGVKFMELSTKLPTQHVTTKT</sequence>
<dbReference type="PANTHER" id="PTHR22891">
    <property type="entry name" value="EUKARYOTIC TRANSLATION INITIATION FACTOR 2C"/>
    <property type="match status" value="1"/>
</dbReference>